<dbReference type="GO" id="GO:0015074">
    <property type="term" value="P:DNA integration"/>
    <property type="evidence" value="ECO:0007669"/>
    <property type="project" value="InterPro"/>
</dbReference>
<evidence type="ECO:0000259" key="1">
    <source>
        <dbReference type="PROSITE" id="PS50994"/>
    </source>
</evidence>
<gene>
    <name evidence="2" type="ORF">S12H4_42573</name>
</gene>
<accession>X1VW02</accession>
<dbReference type="SUPFAM" id="SSF53098">
    <property type="entry name" value="Ribonuclease H-like"/>
    <property type="match status" value="1"/>
</dbReference>
<protein>
    <recommendedName>
        <fullName evidence="1">Integrase catalytic domain-containing protein</fullName>
    </recommendedName>
</protein>
<evidence type="ECO:0000313" key="2">
    <source>
        <dbReference type="EMBL" id="GAJ15055.1"/>
    </source>
</evidence>
<dbReference type="PROSITE" id="PS50994">
    <property type="entry name" value="INTEGRASE"/>
    <property type="match status" value="1"/>
</dbReference>
<dbReference type="Pfam" id="PF13683">
    <property type="entry name" value="rve_3"/>
    <property type="match status" value="1"/>
</dbReference>
<dbReference type="InterPro" id="IPR012337">
    <property type="entry name" value="RNaseH-like_sf"/>
</dbReference>
<proteinExistence type="predicted"/>
<reference evidence="2" key="1">
    <citation type="journal article" date="2014" name="Front. Microbiol.">
        <title>High frequency of phylogenetically diverse reductive dehalogenase-homologous genes in deep subseafloor sedimentary metagenomes.</title>
        <authorList>
            <person name="Kawai M."/>
            <person name="Futagami T."/>
            <person name="Toyoda A."/>
            <person name="Takaki Y."/>
            <person name="Nishi S."/>
            <person name="Hori S."/>
            <person name="Arai W."/>
            <person name="Tsubouchi T."/>
            <person name="Morono Y."/>
            <person name="Uchiyama I."/>
            <person name="Ito T."/>
            <person name="Fujiyama A."/>
            <person name="Inagaki F."/>
            <person name="Takami H."/>
        </authorList>
    </citation>
    <scope>NUCLEOTIDE SEQUENCE</scope>
    <source>
        <strain evidence="2">Expedition CK06-06</strain>
    </source>
</reference>
<dbReference type="AlphaFoldDB" id="X1VW02"/>
<dbReference type="Gene3D" id="3.30.420.10">
    <property type="entry name" value="Ribonuclease H-like superfamily/Ribonuclease H"/>
    <property type="match status" value="1"/>
</dbReference>
<dbReference type="InterPro" id="IPR001584">
    <property type="entry name" value="Integrase_cat-core"/>
</dbReference>
<dbReference type="InterPro" id="IPR036397">
    <property type="entry name" value="RNaseH_sf"/>
</dbReference>
<dbReference type="EMBL" id="BARW01026069">
    <property type="protein sequence ID" value="GAJ15055.1"/>
    <property type="molecule type" value="Genomic_DNA"/>
</dbReference>
<name>X1VW02_9ZZZZ</name>
<sequence length="188" mass="21933">MPFASNALARLSQLSVWFIKLGIYPELIEPGKPQQNGVHERMHRTLKQEATIPPASSMRAQQGKFDRFREEFNQVRPHEAIGMKRPGEVYQPSSRSMPRRVEPYEYPGHYLVRRVSRSGTIRVFHNQIFVSNTLHEDYVGLEEVDDGVYDLFFCFYHIGRYELRTNKIHDIVSKVGLSRRQVDLASRV</sequence>
<organism evidence="2">
    <name type="scientific">marine sediment metagenome</name>
    <dbReference type="NCBI Taxonomy" id="412755"/>
    <lineage>
        <taxon>unclassified sequences</taxon>
        <taxon>metagenomes</taxon>
        <taxon>ecological metagenomes</taxon>
    </lineage>
</organism>
<feature type="domain" description="Integrase catalytic" evidence="1">
    <location>
        <begin position="1"/>
        <end position="94"/>
    </location>
</feature>
<dbReference type="GO" id="GO:0003676">
    <property type="term" value="F:nucleic acid binding"/>
    <property type="evidence" value="ECO:0007669"/>
    <property type="project" value="InterPro"/>
</dbReference>
<comment type="caution">
    <text evidence="2">The sequence shown here is derived from an EMBL/GenBank/DDBJ whole genome shotgun (WGS) entry which is preliminary data.</text>
</comment>